<name>A0ABQ5FN66_9ASTR</name>
<comment type="caution">
    <text evidence="2">The sequence shown here is derived from an EMBL/GenBank/DDBJ whole genome shotgun (WGS) entry which is preliminary data.</text>
</comment>
<feature type="region of interest" description="Disordered" evidence="1">
    <location>
        <begin position="203"/>
        <end position="255"/>
    </location>
</feature>
<reference evidence="2" key="2">
    <citation type="submission" date="2022-01" db="EMBL/GenBank/DDBJ databases">
        <authorList>
            <person name="Yamashiro T."/>
            <person name="Shiraishi A."/>
            <person name="Satake H."/>
            <person name="Nakayama K."/>
        </authorList>
    </citation>
    <scope>NUCLEOTIDE SEQUENCE</scope>
</reference>
<keyword evidence="3" id="KW-1185">Reference proteome</keyword>
<evidence type="ECO:0000256" key="1">
    <source>
        <dbReference type="SAM" id="MobiDB-lite"/>
    </source>
</evidence>
<dbReference type="EMBL" id="BQNB010017573">
    <property type="protein sequence ID" value="GJT64735.1"/>
    <property type="molecule type" value="Genomic_DNA"/>
</dbReference>
<organism evidence="2 3">
    <name type="scientific">Tanacetum coccineum</name>
    <dbReference type="NCBI Taxonomy" id="301880"/>
    <lineage>
        <taxon>Eukaryota</taxon>
        <taxon>Viridiplantae</taxon>
        <taxon>Streptophyta</taxon>
        <taxon>Embryophyta</taxon>
        <taxon>Tracheophyta</taxon>
        <taxon>Spermatophyta</taxon>
        <taxon>Magnoliopsida</taxon>
        <taxon>eudicotyledons</taxon>
        <taxon>Gunneridae</taxon>
        <taxon>Pentapetalae</taxon>
        <taxon>asterids</taxon>
        <taxon>campanulids</taxon>
        <taxon>Asterales</taxon>
        <taxon>Asteraceae</taxon>
        <taxon>Asteroideae</taxon>
        <taxon>Anthemideae</taxon>
        <taxon>Anthemidinae</taxon>
        <taxon>Tanacetum</taxon>
    </lineage>
</organism>
<protein>
    <submittedName>
        <fullName evidence="2">Uncharacterized protein</fullName>
    </submittedName>
</protein>
<evidence type="ECO:0000313" key="2">
    <source>
        <dbReference type="EMBL" id="GJT64735.1"/>
    </source>
</evidence>
<dbReference type="Proteomes" id="UP001151760">
    <property type="component" value="Unassembled WGS sequence"/>
</dbReference>
<reference evidence="2" key="1">
    <citation type="journal article" date="2022" name="Int. J. Mol. Sci.">
        <title>Draft Genome of Tanacetum Coccineum: Genomic Comparison of Closely Related Tanacetum-Family Plants.</title>
        <authorList>
            <person name="Yamashiro T."/>
            <person name="Shiraishi A."/>
            <person name="Nakayama K."/>
            <person name="Satake H."/>
        </authorList>
    </citation>
    <scope>NUCLEOTIDE SEQUENCE</scope>
</reference>
<gene>
    <name evidence="2" type="ORF">Tco_1016215</name>
</gene>
<feature type="compositionally biased region" description="Basic and acidic residues" evidence="1">
    <location>
        <begin position="211"/>
        <end position="243"/>
    </location>
</feature>
<proteinExistence type="predicted"/>
<evidence type="ECO:0000313" key="3">
    <source>
        <dbReference type="Proteomes" id="UP001151760"/>
    </source>
</evidence>
<accession>A0ABQ5FN66</accession>
<sequence>MGGSYYSFPCSILSTGKDCKTPQRYPDVPTTSWRISLRSMDMFQGLTLKRPSSWHRPLAPSLIFLTMSIPSQDEPSINRPVSLPHVRSAVVPTTLSIAWKIPNKPLFNTHPCVPMKRKIGINFRQSQDTRLSKFKADFKQQQSEMTNKIDIVLKPVTDRIVGALPSDTIKNRKLSTSLVLSARSYTTEVPRCSTHIYGSINAVTNYPKQQSESHDDKPEEKEKDDPDKTNTVERMNKQRDKLQPEPNDPTAIDKIGPIRGNEEIKWLDVEEPLNLVDTSEESVYESLIREIPKCSLSLRFDFRIEKGDPRNLKIPYMIGHKFTANAYIDIDLPMNIMSLAYYNSI</sequence>